<dbReference type="Proteomes" id="UP000037600">
    <property type="component" value="Unassembled WGS sequence"/>
</dbReference>
<dbReference type="STRING" id="1513271.XM47_16505"/>
<feature type="coiled-coil region" evidence="1">
    <location>
        <begin position="820"/>
        <end position="879"/>
    </location>
</feature>
<evidence type="ECO:0000313" key="2">
    <source>
        <dbReference type="EMBL" id="KMT63998.1"/>
    </source>
</evidence>
<evidence type="ECO:0000313" key="3">
    <source>
        <dbReference type="Proteomes" id="UP000037600"/>
    </source>
</evidence>
<evidence type="ECO:0000256" key="1">
    <source>
        <dbReference type="SAM" id="Coils"/>
    </source>
</evidence>
<dbReference type="EMBL" id="LAZL01000034">
    <property type="protein sequence ID" value="KMT63998.1"/>
    <property type="molecule type" value="Genomic_DNA"/>
</dbReference>
<comment type="caution">
    <text evidence="2">The sequence shown here is derived from an EMBL/GenBank/DDBJ whole genome shotgun (WGS) entry which is preliminary data.</text>
</comment>
<accession>A0A0J8GTG2</accession>
<keyword evidence="3" id="KW-1185">Reference proteome</keyword>
<dbReference type="InterPro" id="IPR021979">
    <property type="entry name" value="DUF3584"/>
</dbReference>
<proteinExistence type="predicted"/>
<name>A0A0J8GTG2_9ALTE</name>
<dbReference type="OrthoDB" id="9810371at2"/>
<feature type="coiled-coil region" evidence="1">
    <location>
        <begin position="493"/>
        <end position="520"/>
    </location>
</feature>
<dbReference type="Pfam" id="PF12128">
    <property type="entry name" value="DUF3584"/>
    <property type="match status" value="1"/>
</dbReference>
<reference evidence="2 3" key="1">
    <citation type="submission" date="2015-04" db="EMBL/GenBank/DDBJ databases">
        <title>Draft Genome Sequence of the Novel Agar-Digesting Marine Bacterium Q1.</title>
        <authorList>
            <person name="Li Y."/>
            <person name="Li D."/>
            <person name="Chen G."/>
            <person name="Du Z."/>
        </authorList>
    </citation>
    <scope>NUCLEOTIDE SEQUENCE [LARGE SCALE GENOMIC DNA]</scope>
    <source>
        <strain evidence="2 3">Q1</strain>
    </source>
</reference>
<feature type="coiled-coil region" evidence="1">
    <location>
        <begin position="277"/>
        <end position="454"/>
    </location>
</feature>
<dbReference type="RefSeq" id="WP_048695007.1">
    <property type="nucleotide sequence ID" value="NZ_KQ130505.1"/>
</dbReference>
<protein>
    <recommendedName>
        <fullName evidence="4">ATP-binding protein</fullName>
    </recommendedName>
</protein>
<dbReference type="AlphaFoldDB" id="A0A0J8GTG2"/>
<evidence type="ECO:0008006" key="4">
    <source>
        <dbReference type="Google" id="ProtNLM"/>
    </source>
</evidence>
<organism evidence="2 3">
    <name type="scientific">Catenovulum maritimum</name>
    <dbReference type="NCBI Taxonomy" id="1513271"/>
    <lineage>
        <taxon>Bacteria</taxon>
        <taxon>Pseudomonadati</taxon>
        <taxon>Pseudomonadota</taxon>
        <taxon>Gammaproteobacteria</taxon>
        <taxon>Alteromonadales</taxon>
        <taxon>Alteromonadaceae</taxon>
        <taxon>Catenovulum</taxon>
    </lineage>
</organism>
<gene>
    <name evidence="2" type="ORF">XM47_16505</name>
</gene>
<dbReference type="PATRIC" id="fig|1513271.3.peg.3396"/>
<keyword evidence="1" id="KW-0175">Coiled coil</keyword>
<sequence>MPSLQRIILIDTHLPGVVELKLTGHTNICGTNASGKTTLQRLIPVFYGEFPSRVVPATRDSFEKWYLPRESSFIVYEYQRSDESLYQTVLASSGNGVNYRLIGKAFDLADYLEPQVTGEHKSITMVELGRNMKRANVPHTSLINTSQYRAIIQNDRSQLNSSANSRELLGFARLFSLCESDASLRHIEKLAKAVHSKEGKMETIKTMVAAILEEDGVQPPSSNLNLSKVDEWIKECQLIQSFNLIRPEFAQLEQSHIQINSNEARLAELKQHLSLDMAQLSKTIIQSQGELEELQLNLRQVETKWGEQRDEYNQVISSAKADTQKYEADLEKVEQQYQDWQDKDIDALQNKITELSRWQNELQTAQSRYQLLTEKHSDIEAAYNKRLAEISEKYSQEIEIYHDEKDDIKEQISEQRQKEQNQLQQLKNSYQQQIQRIESDFKDAIHELDKEQAELKSDLKHTSFNSHEQSELDLVDAQIKEASYIEDTSRDALQAANQVLKQAQDKRKKADDTLAKARQQVTKKHQAVETIEASLYPGQNTLLEFLRREQPNWEQNLGKVIHPDLLKRNDLSPETTLSQSDLSLYGVCLNLAGVDTPEYAQSEQAIKVRLEDAQIQLETANQHQTQAEDELEKANQAVVSAEQSVNQINNECNQKSQSRKRLQQERELLVNQFQQMVGERKLSLEKRLEQNNQAKNRQKEELQACRDEIEAQRAEAELEHQAHWQQLLSELQQKLIQIDSRIQQSQQSQKLDKKQSEVWLADELSNRGVDVDDISKLKKQIKQLQQDIDYTERNRNLVNDYQHWYETIFNGHKVSWQQGLTEAKQALLDAERSLSKTSAEYQSSRQVLVEQQTGLEQNLRQAKQQEIELQAANKQLSKLKLPPVDLVGEVGNIGQRVSEVQSLLEDREQLLASIKSHIDHFDSLIASQAGTGLAEIWEKSRDECGHVNAQGMYSIDHRKLVDKLAQLLNVVVPQKVQALREQGKIFGKDLTSYYQVLADIDKRIVSQSSRISREVDEELFLDGISDSAVKIRSKISELEFWPDLQQFNQYYQTWIETGAHELPDKDYALSMRRALDIIGRAALSGGISKLLDIELRINESGKDLVIRTDRQLNESSSHGMAYLILCKFLLAFTRLLRGKSVTTIHWPIDELGTLHQSNIKKIFTACEKNHIAIVGAFPNPESEVLSLFDNRYLIDRATKKLQTVTPRVNPITDRIKAKKAVVSPTQTEQKDEAGAEA</sequence>
<feature type="coiled-coil region" evidence="1">
    <location>
        <begin position="610"/>
        <end position="748"/>
    </location>
</feature>